<dbReference type="Proteomes" id="UP000652761">
    <property type="component" value="Unassembled WGS sequence"/>
</dbReference>
<dbReference type="AlphaFoldDB" id="A0A843XCL3"/>
<accession>A0A843XCL3</accession>
<organism evidence="1 2">
    <name type="scientific">Colocasia esculenta</name>
    <name type="common">Wild taro</name>
    <name type="synonym">Arum esculentum</name>
    <dbReference type="NCBI Taxonomy" id="4460"/>
    <lineage>
        <taxon>Eukaryota</taxon>
        <taxon>Viridiplantae</taxon>
        <taxon>Streptophyta</taxon>
        <taxon>Embryophyta</taxon>
        <taxon>Tracheophyta</taxon>
        <taxon>Spermatophyta</taxon>
        <taxon>Magnoliopsida</taxon>
        <taxon>Liliopsida</taxon>
        <taxon>Araceae</taxon>
        <taxon>Aroideae</taxon>
        <taxon>Colocasieae</taxon>
        <taxon>Colocasia</taxon>
    </lineage>
</organism>
<sequence>MATQELNDNHTNSTPASCKDFPTIQMTYLGGGHQSAAMLATQGSYLVYLAHQAGSDGCDVVGMSTRRLHRSIGGKLINQVFSVKRHLLELSKTQSVHFTDNFLLLCFLQHCNDVFHLGDQLLDLLVFVNATAVLPLRDGMLQPSSGEDQNSLILPLKRHLSLSLSLSLRVSLLRWWMDHSEEQSKAGVLRERDGTSLINAAKGAPVSVLNGGLCVEAPVEELDS</sequence>
<protein>
    <submittedName>
        <fullName evidence="1">Uncharacterized protein</fullName>
    </submittedName>
</protein>
<reference evidence="1" key="1">
    <citation type="submission" date="2017-07" db="EMBL/GenBank/DDBJ databases">
        <title>Taro Niue Genome Assembly and Annotation.</title>
        <authorList>
            <person name="Atibalentja N."/>
            <person name="Keating K."/>
            <person name="Fields C.J."/>
        </authorList>
    </citation>
    <scope>NUCLEOTIDE SEQUENCE</scope>
    <source>
        <strain evidence="1">Niue_2</strain>
        <tissue evidence="1">Leaf</tissue>
    </source>
</reference>
<proteinExistence type="predicted"/>
<keyword evidence="2" id="KW-1185">Reference proteome</keyword>
<dbReference type="EMBL" id="NMUH01007309">
    <property type="protein sequence ID" value="MQM17035.1"/>
    <property type="molecule type" value="Genomic_DNA"/>
</dbReference>
<evidence type="ECO:0000313" key="1">
    <source>
        <dbReference type="EMBL" id="MQM17035.1"/>
    </source>
</evidence>
<evidence type="ECO:0000313" key="2">
    <source>
        <dbReference type="Proteomes" id="UP000652761"/>
    </source>
</evidence>
<comment type="caution">
    <text evidence="1">The sequence shown here is derived from an EMBL/GenBank/DDBJ whole genome shotgun (WGS) entry which is preliminary data.</text>
</comment>
<name>A0A843XCL3_COLES</name>
<gene>
    <name evidence="1" type="ORF">Taro_050000</name>
</gene>